<dbReference type="RefSeq" id="WP_203923743.1">
    <property type="nucleotide sequence ID" value="NZ_BONZ01000093.1"/>
</dbReference>
<feature type="domain" description="FtsX extracellular" evidence="1">
    <location>
        <begin position="91"/>
        <end position="179"/>
    </location>
</feature>
<gene>
    <name evidence="2" type="ORF">Raf01_84950</name>
</gene>
<name>A0A8J3VW39_9ACTN</name>
<protein>
    <recommendedName>
        <fullName evidence="1">FtsX extracellular domain-containing protein</fullName>
    </recommendedName>
</protein>
<dbReference type="InterPro" id="IPR040690">
    <property type="entry name" value="FtsX_ECD"/>
</dbReference>
<organism evidence="2 3">
    <name type="scientific">Rugosimonospora africana</name>
    <dbReference type="NCBI Taxonomy" id="556532"/>
    <lineage>
        <taxon>Bacteria</taxon>
        <taxon>Bacillati</taxon>
        <taxon>Actinomycetota</taxon>
        <taxon>Actinomycetes</taxon>
        <taxon>Micromonosporales</taxon>
        <taxon>Micromonosporaceae</taxon>
        <taxon>Rugosimonospora</taxon>
    </lineage>
</organism>
<dbReference type="EMBL" id="BONZ01000093">
    <property type="protein sequence ID" value="GIH20323.1"/>
    <property type="molecule type" value="Genomic_DNA"/>
</dbReference>
<dbReference type="Gene3D" id="3.30.70.3040">
    <property type="match status" value="1"/>
</dbReference>
<evidence type="ECO:0000313" key="3">
    <source>
        <dbReference type="Proteomes" id="UP000642748"/>
    </source>
</evidence>
<reference evidence="2" key="1">
    <citation type="submission" date="2021-01" db="EMBL/GenBank/DDBJ databases">
        <title>Whole genome shotgun sequence of Rugosimonospora africana NBRC 104875.</title>
        <authorList>
            <person name="Komaki H."/>
            <person name="Tamura T."/>
        </authorList>
    </citation>
    <scope>NUCLEOTIDE SEQUENCE</scope>
    <source>
        <strain evidence="2">NBRC 104875</strain>
    </source>
</reference>
<dbReference type="Proteomes" id="UP000642748">
    <property type="component" value="Unassembled WGS sequence"/>
</dbReference>
<dbReference type="AlphaFoldDB" id="A0A8J3VW39"/>
<sequence length="184" mass="19313">MSSPLRDALNDLDHGLTDVRLPPAASIRALAGRRRRRSRTAAAIAAVATIALSSTAAVHEFDRGGVSAQPVAAGGGCPTLPAVDSRATTIVYLTLNSTTAERSAIEQRLATVPGYLGVTLETRTQAWARFTAQECDAPEIIAATKPGNLRESLWVATNDRSDWEAIKSAVAGLAGVDSVLPREP</sequence>
<comment type="caution">
    <text evidence="2">The sequence shown here is derived from an EMBL/GenBank/DDBJ whole genome shotgun (WGS) entry which is preliminary data.</text>
</comment>
<keyword evidence="3" id="KW-1185">Reference proteome</keyword>
<accession>A0A8J3VW39</accession>
<evidence type="ECO:0000313" key="2">
    <source>
        <dbReference type="EMBL" id="GIH20323.1"/>
    </source>
</evidence>
<evidence type="ECO:0000259" key="1">
    <source>
        <dbReference type="Pfam" id="PF18075"/>
    </source>
</evidence>
<proteinExistence type="predicted"/>
<dbReference type="Pfam" id="PF18075">
    <property type="entry name" value="FtsX_ECD"/>
    <property type="match status" value="1"/>
</dbReference>